<dbReference type="Proteomes" id="UP000663850">
    <property type="component" value="Unassembled WGS sequence"/>
</dbReference>
<sequence>MPRSEPVKKACRTKAQPKVNHEGKLTFVTAAQSRADKEAWLREHQTGYKRMEHNPPTYDVAVGSSTGSTAPPAPTSPTLKSKDTPYAQSAPQPHPHNGMIVAPSLVPGPTVYRFHNPQTGEIVSSLLPPDVST</sequence>
<gene>
    <name evidence="2" type="ORF">RDB_LOCUS102918</name>
</gene>
<name>A0A8H3D2Y1_9AGAM</name>
<feature type="region of interest" description="Disordered" evidence="1">
    <location>
        <begin position="47"/>
        <end position="102"/>
    </location>
</feature>
<organism evidence="2 3">
    <name type="scientific">Rhizoctonia solani</name>
    <dbReference type="NCBI Taxonomy" id="456999"/>
    <lineage>
        <taxon>Eukaryota</taxon>
        <taxon>Fungi</taxon>
        <taxon>Dikarya</taxon>
        <taxon>Basidiomycota</taxon>
        <taxon>Agaricomycotina</taxon>
        <taxon>Agaricomycetes</taxon>
        <taxon>Cantharellales</taxon>
        <taxon>Ceratobasidiaceae</taxon>
        <taxon>Rhizoctonia</taxon>
    </lineage>
</organism>
<evidence type="ECO:0000256" key="1">
    <source>
        <dbReference type="SAM" id="MobiDB-lite"/>
    </source>
</evidence>
<protein>
    <submittedName>
        <fullName evidence="2">Uncharacterized protein</fullName>
    </submittedName>
</protein>
<evidence type="ECO:0000313" key="3">
    <source>
        <dbReference type="Proteomes" id="UP000663850"/>
    </source>
</evidence>
<proteinExistence type="predicted"/>
<dbReference type="AlphaFoldDB" id="A0A8H3D2Y1"/>
<accession>A0A8H3D2Y1</accession>
<evidence type="ECO:0000313" key="2">
    <source>
        <dbReference type="EMBL" id="CAE6507228.1"/>
    </source>
</evidence>
<reference evidence="2" key="1">
    <citation type="submission" date="2021-01" db="EMBL/GenBank/DDBJ databases">
        <authorList>
            <person name="Kaushik A."/>
        </authorList>
    </citation>
    <scope>NUCLEOTIDE SEQUENCE</scope>
    <source>
        <strain evidence="2">Type strain: AG8-Rh-89/</strain>
    </source>
</reference>
<comment type="caution">
    <text evidence="2">The sequence shown here is derived from an EMBL/GenBank/DDBJ whole genome shotgun (WGS) entry which is preliminary data.</text>
</comment>
<dbReference type="EMBL" id="CAJMWZ010005508">
    <property type="protein sequence ID" value="CAE6507228.1"/>
    <property type="molecule type" value="Genomic_DNA"/>
</dbReference>